<reference evidence="1" key="1">
    <citation type="submission" date="2020-03" db="EMBL/GenBank/DDBJ databases">
        <authorList>
            <person name="Kislichkina A."/>
            <person name="Dentovskaya S."/>
            <person name="Shaikhutdinov R."/>
            <person name="Ivanov S."/>
            <person name="Sizova A."/>
            <person name="Solomentsev V."/>
            <person name="Bogun A."/>
        </authorList>
    </citation>
    <scope>NUCLEOTIDE SEQUENCE</scope>
    <source>
        <strain evidence="1">SCPM-O-B-7610</strain>
    </source>
</reference>
<dbReference type="Proteomes" id="UP000712947">
    <property type="component" value="Unassembled WGS sequence"/>
</dbReference>
<sequence>MESTSTTRQGWMSVLAHSQPAELLAHWQQLNLSPTYQVIRAPEIGLNQLQARMGATGRRFILGDMTITRAVIKLNNSADIYGYSYIAGRNKPHAELCALLDALLQMSTLNNKPAGLSELLLKTVIYPLAAVQQERRQLRARAIASSKVDFFTLVRGED</sequence>
<keyword evidence="1" id="KW-0456">Lyase</keyword>
<evidence type="ECO:0000313" key="1">
    <source>
        <dbReference type="EMBL" id="NIL22991.1"/>
    </source>
</evidence>
<gene>
    <name evidence="1" type="primary">phnG</name>
    <name evidence="1" type="ORF">HB991_10775</name>
</gene>
<dbReference type="InterPro" id="IPR009609">
    <property type="entry name" value="Phosphonate_metab_PhnG"/>
</dbReference>
<accession>A0AA44CLN6</accession>
<dbReference type="NCBIfam" id="TIGR03293">
    <property type="entry name" value="PhnG_redo"/>
    <property type="match status" value="1"/>
</dbReference>
<protein>
    <submittedName>
        <fullName evidence="1">Phosphonate C-P lyase system protein PhnG</fullName>
    </submittedName>
</protein>
<dbReference type="GO" id="GO:0019634">
    <property type="term" value="P:organic phosphonate metabolic process"/>
    <property type="evidence" value="ECO:0007669"/>
    <property type="project" value="InterPro"/>
</dbReference>
<dbReference type="GO" id="GO:0015716">
    <property type="term" value="P:organic phosphonate transport"/>
    <property type="evidence" value="ECO:0007669"/>
    <property type="project" value="InterPro"/>
</dbReference>
<name>A0AA44CLN6_YERMO</name>
<organism evidence="1 2">
    <name type="scientific">Yersinia mollaretii</name>
    <dbReference type="NCBI Taxonomy" id="33060"/>
    <lineage>
        <taxon>Bacteria</taxon>
        <taxon>Pseudomonadati</taxon>
        <taxon>Pseudomonadota</taxon>
        <taxon>Gammaproteobacteria</taxon>
        <taxon>Enterobacterales</taxon>
        <taxon>Yersiniaceae</taxon>
        <taxon>Yersinia</taxon>
    </lineage>
</organism>
<proteinExistence type="predicted"/>
<comment type="caution">
    <text evidence="1">The sequence shown here is derived from an EMBL/GenBank/DDBJ whole genome shotgun (WGS) entry which is preliminary data.</text>
</comment>
<dbReference type="AlphaFoldDB" id="A0AA44CLN6"/>
<dbReference type="EMBL" id="JAASAI010000009">
    <property type="protein sequence ID" value="NIL22991.1"/>
    <property type="molecule type" value="Genomic_DNA"/>
</dbReference>
<dbReference type="GO" id="GO:0016829">
    <property type="term" value="F:lyase activity"/>
    <property type="evidence" value="ECO:0007669"/>
    <property type="project" value="UniProtKB-KW"/>
</dbReference>
<dbReference type="RefSeq" id="WP_050142841.1">
    <property type="nucleotide sequence ID" value="NZ_CABHYE010000039.1"/>
</dbReference>
<evidence type="ECO:0000313" key="2">
    <source>
        <dbReference type="Proteomes" id="UP000712947"/>
    </source>
</evidence>
<dbReference type="Pfam" id="PF06754">
    <property type="entry name" value="PhnG"/>
    <property type="match status" value="1"/>
</dbReference>